<keyword evidence="11 17" id="KW-0472">Membrane</keyword>
<keyword evidence="20" id="KW-1185">Reference proteome</keyword>
<evidence type="ECO:0000256" key="9">
    <source>
        <dbReference type="ARBA" id="ARBA00022824"/>
    </source>
</evidence>
<protein>
    <recommendedName>
        <fullName evidence="5">Dol-P-Glc:Glc(2)Man(9)GlcNAc(2)-PP-Dol alpha-1,2-glucosyltransferase</fullName>
        <ecNumber evidence="4">2.4.1.256</ecNumber>
    </recommendedName>
    <alternativeName>
        <fullName evidence="12">Asparagine-linked glycosylation protein 10</fullName>
    </alternativeName>
</protein>
<feature type="region of interest" description="Disordered" evidence="16">
    <location>
        <begin position="135"/>
        <end position="156"/>
    </location>
</feature>
<feature type="transmembrane region" description="Helical" evidence="17">
    <location>
        <begin position="625"/>
        <end position="647"/>
    </location>
</feature>
<evidence type="ECO:0000256" key="3">
    <source>
        <dbReference type="ARBA" id="ARBA00010600"/>
    </source>
</evidence>
<evidence type="ECO:0000256" key="18">
    <source>
        <dbReference type="SAM" id="SignalP"/>
    </source>
</evidence>
<evidence type="ECO:0000256" key="1">
    <source>
        <dbReference type="ARBA" id="ARBA00004477"/>
    </source>
</evidence>
<comment type="catalytic activity">
    <reaction evidence="14">
        <text>an alpha-D-Glc-(1-&gt;3)-alpha-D-Glc-(1-&gt;3)-alpha-D-Man-(1-&gt;2)-alpha-D-Man-(1-&gt;2)-alpha-D-Man-(1-&gt;3)-[alpha-D-Man-(1-&gt;2)-alpha-D-Man-(1-&gt;3)-[alpha-D-Man-(1-&gt;2)-alpha-D-Man-(1-&gt;6)]-alpha-D-Man-(1-&gt;6)]-beta-D-Man-(1-&gt;4)-beta-D-GlcNAc-(1-&gt;4)-alpha-D-GlcNAc-diphospho-di-trans,poly-cis-dolichol + a di-trans,poly-cis-dolichyl beta-D-glucosyl phosphate = a alpha-D-Glc-(1-&gt;2)-alpha-D-Glc-(1-&gt;3)-alpha-D-Glc-(1-&gt;3)-alpha-D-Man-(1-&gt;2)-alpha-D-Man-(1-&gt;2)-alpha-D-Man-(1-&gt;3)-[alpha-D-Man-(1-&gt;2)-alpha-D-Man-(1-&gt;3)-[alpha-D-Man-(1-&gt;2)-alpha-D-Man-(1-&gt;6)]-alpha-D-Man-(1-&gt;6)]-beta-D-Man-(1-&gt;4)-beta-D-GlcNAc-(1-&gt;4)-alpha-D-GlcNAc-diphospho-di-trans,poly-cis-dolichol + a di-trans,poly-cis-dolichyl phosphate + H(+)</text>
        <dbReference type="Rhea" id="RHEA:29543"/>
        <dbReference type="Rhea" id="RHEA-COMP:19498"/>
        <dbReference type="Rhea" id="RHEA-COMP:19502"/>
        <dbReference type="Rhea" id="RHEA-COMP:19512"/>
        <dbReference type="Rhea" id="RHEA-COMP:19522"/>
        <dbReference type="ChEBI" id="CHEBI:15378"/>
        <dbReference type="ChEBI" id="CHEBI:57525"/>
        <dbReference type="ChEBI" id="CHEBI:57683"/>
        <dbReference type="ChEBI" id="CHEBI:132522"/>
        <dbReference type="ChEBI" id="CHEBI:132523"/>
        <dbReference type="EC" id="2.4.1.256"/>
    </reaction>
    <physiologicalReaction direction="left-to-right" evidence="14">
        <dbReference type="Rhea" id="RHEA:29544"/>
    </physiologicalReaction>
</comment>
<comment type="pathway">
    <text evidence="2">Protein modification; protein glycosylation.</text>
</comment>
<evidence type="ECO:0000256" key="5">
    <source>
        <dbReference type="ARBA" id="ARBA00018512"/>
    </source>
</evidence>
<evidence type="ECO:0000256" key="16">
    <source>
        <dbReference type="SAM" id="MobiDB-lite"/>
    </source>
</evidence>
<evidence type="ECO:0000256" key="2">
    <source>
        <dbReference type="ARBA" id="ARBA00004922"/>
    </source>
</evidence>
<feature type="signal peptide" evidence="18">
    <location>
        <begin position="1"/>
        <end position="49"/>
    </location>
</feature>
<comment type="caution">
    <text evidence="19">The sequence shown here is derived from an EMBL/GenBank/DDBJ whole genome shotgun (WGS) entry which is preliminary data.</text>
</comment>
<feature type="transmembrane region" description="Helical" evidence="17">
    <location>
        <begin position="430"/>
        <end position="456"/>
    </location>
</feature>
<dbReference type="GO" id="GO:0106073">
    <property type="term" value="F:dolichyl pyrophosphate Glc2Man9GlcNAc2 alpha-1,2-glucosyltransferase activity"/>
    <property type="evidence" value="ECO:0007669"/>
    <property type="project" value="UniProtKB-EC"/>
</dbReference>
<keyword evidence="10 17" id="KW-1133">Transmembrane helix</keyword>
<feature type="region of interest" description="Disordered" evidence="16">
    <location>
        <begin position="857"/>
        <end position="1178"/>
    </location>
</feature>
<feature type="compositionally biased region" description="Basic and acidic residues" evidence="16">
    <location>
        <begin position="772"/>
        <end position="786"/>
    </location>
</feature>
<sequence>YKSPARLLTIPSNPPQSPQFHQLPHSLNMFFTVKFQLLLLSVSACFVAAAPVDQRQGPVGAQAAPTVRSSPGRTGTSSWLSSARSSPTSVAAMFSVLLQPAPLLLATPRPPSFSLMANGKVPLLGLTRPRLRPSSLPVSGMAQPRTGNSRPQNDPALHSLNVCRSFLDFRKHIDIRLEYSGLNQRGAAEDRAKDSPNGPVFFANAQWEEEVIPVDVLYPTRFVVMMHRKVTGRVHAGKLLSGERRLSHNPDQSPAAQPFKYHHSKYPTKTHSLHTMGSPLPYVLFVGICVTVLKQFNTVVPEPYMDEPFHIPQAQAYCNGDYLHWDPKITTPPGLYVSSLILKHAFMLKCNVPMLRLTTLLPLMALPVVVSRLLAYHQRGRLPKILEPSFDALVLSSFPIGWFFGFLYYTEVPSLLFVVVTVVLAMQQKHWLAGFFGLVSCTFRQTNVVWVLYAYAMSQLMHLRFRRAMPNAKPLEKLHDPPALDAEPSDLVRAFVSAPKVLLDILPAFIPYGFVLASFGAFVVWNGGIVLGDKSNHIPTLHVPQLYYFVAFATAFGWPVLISGQGGPSGLVFAVKNRMFGSGLRILSTTLLVLAMGVTVHLFTIHHPFLLSDNRHYTFYIWHRIYMRFPAPYLLIPIYIACGWAWFLRVGEKQTILQTLLLPLLVIPTLLPTPLLEPRYFLIPYILLRAQVAETPTWALALEGIWYAGINAATMWRTRSPIFRFFPPPFSFSTPILHIMPNEGTPSKPTTRSSIRHSFSLAGKALADVINKDSDKGKKHSKDASLRRTSGVETKAVAPRASLGDVRPSSISSRRAMTPDSKTATRRRQSVIIAGKLSLDEPPSKAVEATLQGAGVTRSASLRPRPGVSALPKYRPKSIVGEPLKSHSPARVGVRRRLSTSDEDEKEQQTPQQQTKESPEEKRRRPISPLPHRAALKASSVSTNSPSGVTPPKVKPGTPVSIGKAKGSPVRPTKSVKTGASSQPTAPRPSSSASSSSSFTPHTPKGSTPALKSSIAARRADKPSASPLSQSPKRGQTESPFARQTESPLARHSRNASQRTVPSESSDVGNMSHISEGGSEDDDSDSEEVELLLAPVAVLGAPTPAMPRHITTRRKSRAAPPQTPTRSQLPTRANLSYLSPLPPDKDFSPSLRPDSKGGASAGRGSILSWDQLASESSRTLGEDEIASMLADIPAPFRSGAMTPNHLEVPESPALSALNSPGEFGSISQILLPEVTPSPAVRDGMRFNKDPSAPAVDSATITLLRLQIVSLESTGKERLFQMQALEQQLHDSKQARARDVQEMQTQLAVLEEQLRSSLMQRERADEDRAAYVRSLEEQLAHADAAREQAIDDVAADTRADVEAEAEATFRVQYAKASAVSSARAAAMQWAFVRDFAEDELDAIQGDKLVLASLLSGLDQLQAKLRD</sequence>
<feature type="compositionally biased region" description="Low complexity" evidence="16">
    <location>
        <begin position="1091"/>
        <end position="1103"/>
    </location>
</feature>
<name>A0AAD2JVQ7_9AGAR</name>
<keyword evidence="9" id="KW-0256">Endoplasmic reticulum</keyword>
<feature type="compositionally biased region" description="Polar residues" evidence="16">
    <location>
        <begin position="1055"/>
        <end position="1073"/>
    </location>
</feature>
<keyword evidence="7" id="KW-0808">Transferase</keyword>
<evidence type="ECO:0000256" key="12">
    <source>
        <dbReference type="ARBA" id="ARBA00032069"/>
    </source>
</evidence>
<organism evidence="19 20">
    <name type="scientific">Mycena citricolor</name>
    <dbReference type="NCBI Taxonomy" id="2018698"/>
    <lineage>
        <taxon>Eukaryota</taxon>
        <taxon>Fungi</taxon>
        <taxon>Dikarya</taxon>
        <taxon>Basidiomycota</taxon>
        <taxon>Agaricomycotina</taxon>
        <taxon>Agaricomycetes</taxon>
        <taxon>Agaricomycetidae</taxon>
        <taxon>Agaricales</taxon>
        <taxon>Marasmiineae</taxon>
        <taxon>Mycenaceae</taxon>
        <taxon>Mycena</taxon>
    </lineage>
</organism>
<comment type="similarity">
    <text evidence="3">Belongs to the ALG10 glucosyltransferase family.</text>
</comment>
<feature type="compositionally biased region" description="Acidic residues" evidence="16">
    <location>
        <begin position="1078"/>
        <end position="1090"/>
    </location>
</feature>
<feature type="compositionally biased region" description="Low complexity" evidence="16">
    <location>
        <begin position="980"/>
        <end position="1004"/>
    </location>
</feature>
<evidence type="ECO:0000256" key="7">
    <source>
        <dbReference type="ARBA" id="ARBA00022679"/>
    </source>
</evidence>
<dbReference type="GO" id="GO:0006488">
    <property type="term" value="P:dolichol-linked oligosaccharide biosynthetic process"/>
    <property type="evidence" value="ECO:0007669"/>
    <property type="project" value="InterPro"/>
</dbReference>
<dbReference type="EC" id="2.4.1.256" evidence="4"/>
<feature type="transmembrane region" description="Helical" evidence="17">
    <location>
        <begin position="545"/>
        <end position="563"/>
    </location>
</feature>
<dbReference type="GO" id="GO:0005789">
    <property type="term" value="C:endoplasmic reticulum membrane"/>
    <property type="evidence" value="ECO:0007669"/>
    <property type="project" value="UniProtKB-SubCell"/>
</dbReference>
<evidence type="ECO:0000256" key="13">
    <source>
        <dbReference type="ARBA" id="ARBA00044727"/>
    </source>
</evidence>
<evidence type="ECO:0000256" key="6">
    <source>
        <dbReference type="ARBA" id="ARBA00022676"/>
    </source>
</evidence>
<proteinExistence type="inferred from homology"/>
<evidence type="ECO:0000256" key="10">
    <source>
        <dbReference type="ARBA" id="ARBA00022989"/>
    </source>
</evidence>
<dbReference type="PANTHER" id="PTHR12989">
    <property type="entry name" value="ALPHA-1,2-GLUCOSYLTRANSFERASE ALG10"/>
    <property type="match status" value="1"/>
</dbReference>
<dbReference type="Pfam" id="PF04922">
    <property type="entry name" value="DIE2_ALG10"/>
    <property type="match status" value="1"/>
</dbReference>
<dbReference type="Proteomes" id="UP001295794">
    <property type="component" value="Unassembled WGS sequence"/>
</dbReference>
<evidence type="ECO:0000256" key="4">
    <source>
        <dbReference type="ARBA" id="ARBA00011967"/>
    </source>
</evidence>
<feature type="compositionally biased region" description="Polar residues" evidence="16">
    <location>
        <begin position="1124"/>
        <end position="1137"/>
    </location>
</feature>
<feature type="region of interest" description="Disordered" evidence="16">
    <location>
        <begin position="57"/>
        <end position="81"/>
    </location>
</feature>
<feature type="compositionally biased region" description="Low complexity" evidence="16">
    <location>
        <begin position="948"/>
        <end position="960"/>
    </location>
</feature>
<evidence type="ECO:0000256" key="17">
    <source>
        <dbReference type="SAM" id="Phobius"/>
    </source>
</evidence>
<feature type="coiled-coil region" evidence="15">
    <location>
        <begin position="1281"/>
        <end position="1351"/>
    </location>
</feature>
<evidence type="ECO:0000313" key="19">
    <source>
        <dbReference type="EMBL" id="CAK5264639.1"/>
    </source>
</evidence>
<feature type="transmembrane region" description="Helical" evidence="17">
    <location>
        <begin position="501"/>
        <end position="525"/>
    </location>
</feature>
<keyword evidence="15" id="KW-0175">Coiled coil</keyword>
<reference evidence="19" key="1">
    <citation type="submission" date="2023-11" db="EMBL/GenBank/DDBJ databases">
        <authorList>
            <person name="De Vega J J."/>
            <person name="De Vega J J."/>
        </authorList>
    </citation>
    <scope>NUCLEOTIDE SEQUENCE</scope>
</reference>
<feature type="non-terminal residue" evidence="19">
    <location>
        <position position="1"/>
    </location>
</feature>
<accession>A0AAD2JVQ7</accession>
<evidence type="ECO:0000256" key="15">
    <source>
        <dbReference type="SAM" id="Coils"/>
    </source>
</evidence>
<feature type="region of interest" description="Disordered" evidence="16">
    <location>
        <begin position="772"/>
        <end position="828"/>
    </location>
</feature>
<dbReference type="InterPro" id="IPR016900">
    <property type="entry name" value="Alg10"/>
</dbReference>
<comment type="function">
    <text evidence="13">Dol-P-Glc:Glc(2)Man(9)GlcNAc(2)-PP-Dol alpha-1,2-glucosyltransferase that operates in the biosynthetic pathway of dolichol-linked oligosaccharides, the glycan precursors employed in protein asparagine (N)-glycosylation. The assembly of dolichol-linked oligosaccharides begins on the cytosolic side of the endoplasmic reticulum membrane and finishes in its lumen. The sequential addition of sugars to dolichol pyrophosphate produces dolichol-linked oligosaccharides containing fourteen sugars, including two GlcNAcs, nine mannoses and three glucoses. Once assembled, the oligosaccharide is transferred from the lipid to nascent proteins by oligosaccharyltransferases. In the lumen of the endoplasmic reticulum, adds the third and last glucose residue from dolichyl phosphate glucose (Dol-P-Glc) onto the lipid-linked oligosaccharide intermediate Glc(2)Man(9)GlcNAc(2)-PP-Dol to produce Glc(3)Man(9)GlcNAc(2)-PP-Dol.</text>
</comment>
<comment type="subcellular location">
    <subcellularLocation>
        <location evidence="1">Endoplasmic reticulum membrane</location>
        <topology evidence="1">Multi-pass membrane protein</topology>
    </subcellularLocation>
</comment>
<keyword evidence="6" id="KW-0328">Glycosyltransferase</keyword>
<dbReference type="EMBL" id="CAVNYO010000065">
    <property type="protein sequence ID" value="CAK5264639.1"/>
    <property type="molecule type" value="Genomic_DNA"/>
</dbReference>
<feature type="chain" id="PRO_5042171522" description="Dol-P-Glc:Glc(2)Man(9)GlcNAc(2)-PP-Dol alpha-1,2-glucosyltransferase" evidence="18">
    <location>
        <begin position="50"/>
        <end position="1425"/>
    </location>
</feature>
<gene>
    <name evidence="19" type="ORF">MYCIT1_LOCUS4969</name>
</gene>
<dbReference type="PANTHER" id="PTHR12989:SF10">
    <property type="entry name" value="DOL-P-GLC:GLC(2)MAN(9)GLCNAC(2)-PP-DOL ALPHA-1,2-GLUCOSYLTRANSFERASE-RELATED"/>
    <property type="match status" value="1"/>
</dbReference>
<feature type="compositionally biased region" description="Polar residues" evidence="16">
    <location>
        <begin position="67"/>
        <end position="81"/>
    </location>
</feature>
<evidence type="ECO:0000313" key="20">
    <source>
        <dbReference type="Proteomes" id="UP001295794"/>
    </source>
</evidence>
<evidence type="ECO:0000256" key="14">
    <source>
        <dbReference type="ARBA" id="ARBA00048064"/>
    </source>
</evidence>
<evidence type="ECO:0000256" key="8">
    <source>
        <dbReference type="ARBA" id="ARBA00022692"/>
    </source>
</evidence>
<keyword evidence="8 17" id="KW-0812">Transmembrane</keyword>
<keyword evidence="18" id="KW-0732">Signal</keyword>
<feature type="compositionally biased region" description="Polar residues" evidence="16">
    <location>
        <begin position="1026"/>
        <end position="1047"/>
    </location>
</feature>
<feature type="transmembrane region" description="Helical" evidence="17">
    <location>
        <begin position="584"/>
        <end position="605"/>
    </location>
</feature>
<evidence type="ECO:0000256" key="11">
    <source>
        <dbReference type="ARBA" id="ARBA00023136"/>
    </source>
</evidence>